<name>A0A1Y5HYK4_OSTTA</name>
<evidence type="ECO:0000313" key="4">
    <source>
        <dbReference type="EMBL" id="OUS42366.1"/>
    </source>
</evidence>
<dbReference type="GO" id="GO:0008080">
    <property type="term" value="F:N-acetyltransferase activity"/>
    <property type="evidence" value="ECO:0007669"/>
    <property type="project" value="TreeGrafter"/>
</dbReference>
<organism evidence="4">
    <name type="scientific">Ostreococcus tauri</name>
    <name type="common">Marine green alga</name>
    <dbReference type="NCBI Taxonomy" id="70448"/>
    <lineage>
        <taxon>Eukaryota</taxon>
        <taxon>Viridiplantae</taxon>
        <taxon>Chlorophyta</taxon>
        <taxon>Mamiellophyceae</taxon>
        <taxon>Mamiellales</taxon>
        <taxon>Bathycoccaceae</taxon>
        <taxon>Ostreococcus</taxon>
    </lineage>
</organism>
<dbReference type="EMBL" id="KZ155838">
    <property type="protein sequence ID" value="OUS42366.1"/>
    <property type="molecule type" value="Genomic_DNA"/>
</dbReference>
<protein>
    <recommendedName>
        <fullName evidence="5">Acyl-CoA N-acyltransferase</fullName>
    </recommendedName>
</protein>
<evidence type="ECO:0000256" key="1">
    <source>
        <dbReference type="SAM" id="MobiDB-lite"/>
    </source>
</evidence>
<dbReference type="PANTHER" id="PTHR42919">
    <property type="entry name" value="N-ALPHA-ACETYLTRANSFERASE"/>
    <property type="match status" value="1"/>
</dbReference>
<dbReference type="PROSITE" id="PS51186">
    <property type="entry name" value="GNAT"/>
    <property type="match status" value="1"/>
</dbReference>
<feature type="region of interest" description="Disordered" evidence="1">
    <location>
        <begin position="245"/>
        <end position="336"/>
    </location>
</feature>
<dbReference type="GO" id="GO:0031415">
    <property type="term" value="C:NatA complex"/>
    <property type="evidence" value="ECO:0007669"/>
    <property type="project" value="TreeGrafter"/>
</dbReference>
<feature type="region of interest" description="Disordered" evidence="1">
    <location>
        <begin position="11"/>
        <end position="33"/>
    </location>
</feature>
<evidence type="ECO:0000259" key="2">
    <source>
        <dbReference type="PROSITE" id="PS50042"/>
    </source>
</evidence>
<dbReference type="AlphaFoldDB" id="A0A1Y5HYK4"/>
<dbReference type="InterPro" id="IPR014710">
    <property type="entry name" value="RmlC-like_jellyroll"/>
</dbReference>
<dbReference type="InterPro" id="IPR018490">
    <property type="entry name" value="cNMP-bd_dom_sf"/>
</dbReference>
<evidence type="ECO:0008006" key="5">
    <source>
        <dbReference type="Google" id="ProtNLM"/>
    </source>
</evidence>
<feature type="compositionally biased region" description="Basic and acidic residues" evidence="1">
    <location>
        <begin position="269"/>
        <end position="290"/>
    </location>
</feature>
<dbReference type="PANTHER" id="PTHR42919:SF20">
    <property type="entry name" value="GCN5-RELATED N-ACETYLTRANSFERASE 10, CHLOROPLASTIC"/>
    <property type="match status" value="1"/>
</dbReference>
<sequence>MHGIAPGRVVATSRARARASETGHRTRARATRRAGADDLDDVARLQARAFYVNVLGANRPWTIVDDVLRVAFEVDVRRTLTRKHAMASRGRFAALVMDDATGALAGACEVSIMRDADVLEAIGRRRGFEHAVARGEYAYVSCAAVRAEARGRGIGTALVRASEATARAWGFRCVALHVYESNVGARRVYERAGYEVCDRPRRTWSETLRNGQKLLMVRAVARARLHGCSSTCNARVFSRARFAPTDAATPHSPARDGRSKRARGVDVPPDAKRREREAAKRAREAAKRGGEANADDGLARRRSDDSLASSSRSSRGGSWRSSHSRSSSYSSYTGSSYAGSSYTGSSYAGSSYAGSSASDVGGASATTAPSIDTERTLSEGSVEEEETPGIVGRGAVLDVTMGDVTSTAVECGRGASSIMLDGFVEDIDVVKGRDVFGGGEREREIFKRALVKQVVYAEGDFVLREGETWTEEERAGGYFVYFVIRGACAATRLVHPRYPRAHTPEAMAFIDDPMSILRPITTQVTHLNNDSASASKSVRQRASDMKRADELAEVGVANFVRGSYFGEYEVLRGRIPRRCSVRALVNNTALGVMPAEIFEKICRPGTKFRERVEAEISMFI</sequence>
<feature type="compositionally biased region" description="Low complexity" evidence="1">
    <location>
        <begin position="306"/>
        <end position="336"/>
    </location>
</feature>
<dbReference type="CDD" id="cd04301">
    <property type="entry name" value="NAT_SF"/>
    <property type="match status" value="1"/>
</dbReference>
<gene>
    <name evidence="4" type="ORF">BE221DRAFT_61249</name>
</gene>
<accession>A0A1Y5HYK4</accession>
<dbReference type="Proteomes" id="UP000195557">
    <property type="component" value="Unassembled WGS sequence"/>
</dbReference>
<feature type="region of interest" description="Disordered" evidence="1">
    <location>
        <begin position="348"/>
        <end position="392"/>
    </location>
</feature>
<proteinExistence type="predicted"/>
<feature type="compositionally biased region" description="Low complexity" evidence="1">
    <location>
        <begin position="348"/>
        <end position="368"/>
    </location>
</feature>
<dbReference type="PROSITE" id="PS50042">
    <property type="entry name" value="CNMP_BINDING_3"/>
    <property type="match status" value="1"/>
</dbReference>
<dbReference type="InterPro" id="IPR051556">
    <property type="entry name" value="N-term/lysine_N-AcTrnsfr"/>
</dbReference>
<dbReference type="InterPro" id="IPR000182">
    <property type="entry name" value="GNAT_dom"/>
</dbReference>
<dbReference type="SUPFAM" id="SSF51206">
    <property type="entry name" value="cAMP-binding domain-like"/>
    <property type="match status" value="1"/>
</dbReference>
<reference evidence="4" key="1">
    <citation type="submission" date="2017-04" db="EMBL/GenBank/DDBJ databases">
        <title>Population genomics of picophytoplankton unveils novel chromosome hypervariability.</title>
        <authorList>
            <consortium name="DOE Joint Genome Institute"/>
            <person name="Blanc-Mathieu R."/>
            <person name="Krasovec M."/>
            <person name="Hebrard M."/>
            <person name="Yau S."/>
            <person name="Desgranges E."/>
            <person name="Martin J."/>
            <person name="Schackwitz W."/>
            <person name="Kuo A."/>
            <person name="Salin G."/>
            <person name="Donnadieu C."/>
            <person name="Desdevises Y."/>
            <person name="Sanchez-Ferandin S."/>
            <person name="Moreau H."/>
            <person name="Rivals E."/>
            <person name="Grigoriev I.V."/>
            <person name="Grimsley N."/>
            <person name="Eyre-Walker A."/>
            <person name="Piganeau G."/>
        </authorList>
    </citation>
    <scope>NUCLEOTIDE SEQUENCE [LARGE SCALE GENOMIC DNA]</scope>
    <source>
        <strain evidence="4">RCC 1115</strain>
    </source>
</reference>
<dbReference type="InterPro" id="IPR016181">
    <property type="entry name" value="Acyl_CoA_acyltransferase"/>
</dbReference>
<feature type="domain" description="Cyclic nucleotide-binding" evidence="2">
    <location>
        <begin position="544"/>
        <end position="619"/>
    </location>
</feature>
<dbReference type="Gene3D" id="3.40.630.30">
    <property type="match status" value="1"/>
</dbReference>
<dbReference type="Pfam" id="PF00583">
    <property type="entry name" value="Acetyltransf_1"/>
    <property type="match status" value="1"/>
</dbReference>
<dbReference type="GO" id="GO:0007064">
    <property type="term" value="P:mitotic sister chromatid cohesion"/>
    <property type="evidence" value="ECO:0007669"/>
    <property type="project" value="TreeGrafter"/>
</dbReference>
<evidence type="ECO:0000259" key="3">
    <source>
        <dbReference type="PROSITE" id="PS51186"/>
    </source>
</evidence>
<dbReference type="SUPFAM" id="SSF55729">
    <property type="entry name" value="Acyl-CoA N-acyltransferases (Nat)"/>
    <property type="match status" value="1"/>
</dbReference>
<dbReference type="Gene3D" id="2.60.120.10">
    <property type="entry name" value="Jelly Rolls"/>
    <property type="match status" value="1"/>
</dbReference>
<dbReference type="InterPro" id="IPR000595">
    <property type="entry name" value="cNMP-bd_dom"/>
</dbReference>
<feature type="domain" description="N-acetyltransferase" evidence="3">
    <location>
        <begin position="75"/>
        <end position="221"/>
    </location>
</feature>